<dbReference type="Proteomes" id="UP000823399">
    <property type="component" value="Unassembled WGS sequence"/>
</dbReference>
<name>A0A9P7JZF9_9AGAM</name>
<organism evidence="2 3">
    <name type="scientific">Suillus discolor</name>
    <dbReference type="NCBI Taxonomy" id="1912936"/>
    <lineage>
        <taxon>Eukaryota</taxon>
        <taxon>Fungi</taxon>
        <taxon>Dikarya</taxon>
        <taxon>Basidiomycota</taxon>
        <taxon>Agaricomycotina</taxon>
        <taxon>Agaricomycetes</taxon>
        <taxon>Agaricomycetidae</taxon>
        <taxon>Boletales</taxon>
        <taxon>Suillineae</taxon>
        <taxon>Suillaceae</taxon>
        <taxon>Suillus</taxon>
    </lineage>
</organism>
<evidence type="ECO:0000313" key="2">
    <source>
        <dbReference type="EMBL" id="KAG2117890.1"/>
    </source>
</evidence>
<dbReference type="OrthoDB" id="10597081at2759"/>
<feature type="region of interest" description="Disordered" evidence="1">
    <location>
        <begin position="1"/>
        <end position="51"/>
    </location>
</feature>
<evidence type="ECO:0000256" key="1">
    <source>
        <dbReference type="SAM" id="MobiDB-lite"/>
    </source>
</evidence>
<dbReference type="AlphaFoldDB" id="A0A9P7JZF9"/>
<protein>
    <submittedName>
        <fullName evidence="2">Uncharacterized protein</fullName>
    </submittedName>
</protein>
<accession>A0A9P7JZF9</accession>
<proteinExistence type="predicted"/>
<dbReference type="GeneID" id="64703187"/>
<dbReference type="EMBL" id="JABBWM010000004">
    <property type="protein sequence ID" value="KAG2117890.1"/>
    <property type="molecule type" value="Genomic_DNA"/>
</dbReference>
<gene>
    <name evidence="2" type="ORF">F5147DRAFT_768032</name>
</gene>
<dbReference type="RefSeq" id="XP_041298407.1">
    <property type="nucleotide sequence ID" value="XM_041440928.1"/>
</dbReference>
<reference evidence="2" key="1">
    <citation type="journal article" date="2020" name="New Phytol.">
        <title>Comparative genomics reveals dynamic genome evolution in host specialist ectomycorrhizal fungi.</title>
        <authorList>
            <person name="Lofgren L.A."/>
            <person name="Nguyen N.H."/>
            <person name="Vilgalys R."/>
            <person name="Ruytinx J."/>
            <person name="Liao H.L."/>
            <person name="Branco S."/>
            <person name="Kuo A."/>
            <person name="LaButti K."/>
            <person name="Lipzen A."/>
            <person name="Andreopoulos W."/>
            <person name="Pangilinan J."/>
            <person name="Riley R."/>
            <person name="Hundley H."/>
            <person name="Na H."/>
            <person name="Barry K."/>
            <person name="Grigoriev I.V."/>
            <person name="Stajich J.E."/>
            <person name="Kennedy P.G."/>
        </authorList>
    </citation>
    <scope>NUCLEOTIDE SEQUENCE</scope>
    <source>
        <strain evidence="2">FC423</strain>
    </source>
</reference>
<sequence>MLDNHHVPHLSNHGREHYGYRAGHRPSGGSASCTFNPFANHAPPPSQPQAPTMTAAQLIAAVVKEEACNPTIVLPPPSAPVLDPGPDVSEIIDTVKHLDLERAARVSKISNTDFFDTLSAM</sequence>
<evidence type="ECO:0000313" key="3">
    <source>
        <dbReference type="Proteomes" id="UP000823399"/>
    </source>
</evidence>
<comment type="caution">
    <text evidence="2">The sequence shown here is derived from an EMBL/GenBank/DDBJ whole genome shotgun (WGS) entry which is preliminary data.</text>
</comment>
<keyword evidence="3" id="KW-1185">Reference proteome</keyword>